<dbReference type="Proteomes" id="UP000287651">
    <property type="component" value="Unassembled WGS sequence"/>
</dbReference>
<comment type="caution">
    <text evidence="2">The sequence shown here is derived from an EMBL/GenBank/DDBJ whole genome shotgun (WGS) entry which is preliminary data.</text>
</comment>
<feature type="compositionally biased region" description="Basic and acidic residues" evidence="1">
    <location>
        <begin position="64"/>
        <end position="83"/>
    </location>
</feature>
<proteinExistence type="predicted"/>
<dbReference type="AlphaFoldDB" id="A0A427A2H8"/>
<sequence length="108" mass="11940">MRLQPAINAIPTSAPMTKPEISPMSPPALFPLLSSPATLIPVARKLPLKRERIPFSTTGVSDPALRRNQTESELANRPKQRESDGEDEEEKEKKIRAGHKNEGDETTV</sequence>
<organism evidence="2 3">
    <name type="scientific">Ensete ventricosum</name>
    <name type="common">Abyssinian banana</name>
    <name type="synonym">Musa ensete</name>
    <dbReference type="NCBI Taxonomy" id="4639"/>
    <lineage>
        <taxon>Eukaryota</taxon>
        <taxon>Viridiplantae</taxon>
        <taxon>Streptophyta</taxon>
        <taxon>Embryophyta</taxon>
        <taxon>Tracheophyta</taxon>
        <taxon>Spermatophyta</taxon>
        <taxon>Magnoliopsida</taxon>
        <taxon>Liliopsida</taxon>
        <taxon>Zingiberales</taxon>
        <taxon>Musaceae</taxon>
        <taxon>Ensete</taxon>
    </lineage>
</organism>
<feature type="compositionally biased region" description="Basic and acidic residues" evidence="1">
    <location>
        <begin position="91"/>
        <end position="108"/>
    </location>
</feature>
<dbReference type="EMBL" id="AMZH03004013">
    <property type="protein sequence ID" value="RRT70445.1"/>
    <property type="molecule type" value="Genomic_DNA"/>
</dbReference>
<protein>
    <submittedName>
        <fullName evidence="2">Uncharacterized protein</fullName>
    </submittedName>
</protein>
<accession>A0A427A2H8</accession>
<reference evidence="2 3" key="1">
    <citation type="journal article" date="2014" name="Agronomy (Basel)">
        <title>A Draft Genome Sequence for Ensete ventricosum, the Drought-Tolerant Tree Against Hunger.</title>
        <authorList>
            <person name="Harrison J."/>
            <person name="Moore K.A."/>
            <person name="Paszkiewicz K."/>
            <person name="Jones T."/>
            <person name="Grant M."/>
            <person name="Ambacheew D."/>
            <person name="Muzemil S."/>
            <person name="Studholme D.J."/>
        </authorList>
    </citation>
    <scope>NUCLEOTIDE SEQUENCE [LARGE SCALE GENOMIC DNA]</scope>
</reference>
<feature type="region of interest" description="Disordered" evidence="1">
    <location>
        <begin position="1"/>
        <end position="27"/>
    </location>
</feature>
<gene>
    <name evidence="2" type="ORF">B296_00016635</name>
</gene>
<evidence type="ECO:0000313" key="2">
    <source>
        <dbReference type="EMBL" id="RRT70445.1"/>
    </source>
</evidence>
<feature type="region of interest" description="Disordered" evidence="1">
    <location>
        <begin position="54"/>
        <end position="108"/>
    </location>
</feature>
<name>A0A427A2H8_ENSVE</name>
<evidence type="ECO:0000313" key="3">
    <source>
        <dbReference type="Proteomes" id="UP000287651"/>
    </source>
</evidence>
<evidence type="ECO:0000256" key="1">
    <source>
        <dbReference type="SAM" id="MobiDB-lite"/>
    </source>
</evidence>